<dbReference type="EC" id="5.2.1.8" evidence="1"/>
<dbReference type="PANTHER" id="PTHR45625">
    <property type="entry name" value="PEPTIDYL-PROLYL CIS-TRANS ISOMERASE-RELATED"/>
    <property type="match status" value="1"/>
</dbReference>
<evidence type="ECO:0000256" key="4">
    <source>
        <dbReference type="SAM" id="MobiDB-lite"/>
    </source>
</evidence>
<evidence type="ECO:0000256" key="3">
    <source>
        <dbReference type="ARBA" id="ARBA00023235"/>
    </source>
</evidence>
<evidence type="ECO:0000313" key="6">
    <source>
        <dbReference type="Proteomes" id="UP000789396"/>
    </source>
</evidence>
<dbReference type="Gene3D" id="2.40.100.10">
    <property type="entry name" value="Cyclophilin-like"/>
    <property type="match status" value="1"/>
</dbReference>
<keyword evidence="6" id="KW-1185">Reference proteome</keyword>
<evidence type="ECO:0000256" key="2">
    <source>
        <dbReference type="ARBA" id="ARBA00023110"/>
    </source>
</evidence>
<reference evidence="5" key="1">
    <citation type="submission" date="2021-06" db="EMBL/GenBank/DDBJ databases">
        <authorList>
            <person name="Kallberg Y."/>
            <person name="Tangrot J."/>
            <person name="Rosling A."/>
        </authorList>
    </citation>
    <scope>NUCLEOTIDE SEQUENCE</scope>
    <source>
        <strain evidence="5">IN212</strain>
    </source>
</reference>
<dbReference type="InterPro" id="IPR029000">
    <property type="entry name" value="Cyclophilin-like_dom_sf"/>
</dbReference>
<organism evidence="5 6">
    <name type="scientific">Racocetra fulgida</name>
    <dbReference type="NCBI Taxonomy" id="60492"/>
    <lineage>
        <taxon>Eukaryota</taxon>
        <taxon>Fungi</taxon>
        <taxon>Fungi incertae sedis</taxon>
        <taxon>Mucoromycota</taxon>
        <taxon>Glomeromycotina</taxon>
        <taxon>Glomeromycetes</taxon>
        <taxon>Diversisporales</taxon>
        <taxon>Gigasporaceae</taxon>
        <taxon>Racocetra</taxon>
    </lineage>
</organism>
<name>A0A9N9IG57_9GLOM</name>
<dbReference type="OrthoDB" id="407558at2759"/>
<dbReference type="GO" id="GO:0003755">
    <property type="term" value="F:peptidyl-prolyl cis-trans isomerase activity"/>
    <property type="evidence" value="ECO:0007669"/>
    <property type="project" value="UniProtKB-KW"/>
</dbReference>
<gene>
    <name evidence="5" type="ORF">RFULGI_LOCUS12364</name>
</gene>
<feature type="non-terminal residue" evidence="5">
    <location>
        <position position="184"/>
    </location>
</feature>
<dbReference type="AlphaFoldDB" id="A0A9N9IG57"/>
<sequence length="184" mass="21196">KGYVRIATNLGNLNVELFCDKIQGGDPTGTGKGGESYWKKDFVDEFKSNLSHNERGLLNKMESVPTDDSDRPLNEIKIVSINVFVDPYEDYRNNLEKKLNRQSTETQDKKPRKNEKVFTYLNNSYASSSSISKEDNCIVGKYLKSSISKKREFDNEDDSNEEHFVDTIPKKPKPTGYNFDFSRW</sequence>
<dbReference type="GO" id="GO:0071013">
    <property type="term" value="C:catalytic step 2 spliceosome"/>
    <property type="evidence" value="ECO:0007669"/>
    <property type="project" value="TreeGrafter"/>
</dbReference>
<comment type="caution">
    <text evidence="5">The sequence shown here is derived from an EMBL/GenBank/DDBJ whole genome shotgun (WGS) entry which is preliminary data.</text>
</comment>
<dbReference type="PANTHER" id="PTHR45625:SF4">
    <property type="entry name" value="PEPTIDYLPROLYL ISOMERASE DOMAIN AND WD REPEAT-CONTAINING PROTEIN 1"/>
    <property type="match status" value="1"/>
</dbReference>
<proteinExistence type="predicted"/>
<keyword evidence="3" id="KW-0413">Isomerase</keyword>
<dbReference type="InterPro" id="IPR044666">
    <property type="entry name" value="Cyclophilin_A-like"/>
</dbReference>
<protein>
    <recommendedName>
        <fullName evidence="1">peptidylprolyl isomerase</fullName>
        <ecNumber evidence="1">5.2.1.8</ecNumber>
    </recommendedName>
</protein>
<dbReference type="Proteomes" id="UP000789396">
    <property type="component" value="Unassembled WGS sequence"/>
</dbReference>
<feature type="region of interest" description="Disordered" evidence="4">
    <location>
        <begin position="150"/>
        <end position="184"/>
    </location>
</feature>
<dbReference type="SUPFAM" id="SSF50891">
    <property type="entry name" value="Cyclophilin-like"/>
    <property type="match status" value="1"/>
</dbReference>
<keyword evidence="2" id="KW-0697">Rotamase</keyword>
<accession>A0A9N9IG57</accession>
<evidence type="ECO:0000256" key="1">
    <source>
        <dbReference type="ARBA" id="ARBA00013194"/>
    </source>
</evidence>
<evidence type="ECO:0000313" key="5">
    <source>
        <dbReference type="EMBL" id="CAG8734143.1"/>
    </source>
</evidence>
<dbReference type="EMBL" id="CAJVPZ010029410">
    <property type="protein sequence ID" value="CAG8734143.1"/>
    <property type="molecule type" value="Genomic_DNA"/>
</dbReference>